<evidence type="ECO:0000256" key="1">
    <source>
        <dbReference type="SAM" id="MobiDB-lite"/>
    </source>
</evidence>
<feature type="compositionally biased region" description="Basic and acidic residues" evidence="1">
    <location>
        <begin position="1"/>
        <end position="16"/>
    </location>
</feature>
<dbReference type="EMBL" id="KZ293656">
    <property type="protein sequence ID" value="PBK93339.1"/>
    <property type="molecule type" value="Genomic_DNA"/>
</dbReference>
<dbReference type="InParanoid" id="A0A2H3DDM3"/>
<reference evidence="3" key="1">
    <citation type="journal article" date="2017" name="Nat. Ecol. Evol.">
        <title>Genome expansion and lineage-specific genetic innovations in the forest pathogenic fungi Armillaria.</title>
        <authorList>
            <person name="Sipos G."/>
            <person name="Prasanna A.N."/>
            <person name="Walter M.C."/>
            <person name="O'Connor E."/>
            <person name="Balint B."/>
            <person name="Krizsan K."/>
            <person name="Kiss B."/>
            <person name="Hess J."/>
            <person name="Varga T."/>
            <person name="Slot J."/>
            <person name="Riley R."/>
            <person name="Boka B."/>
            <person name="Rigling D."/>
            <person name="Barry K."/>
            <person name="Lee J."/>
            <person name="Mihaltcheva S."/>
            <person name="LaButti K."/>
            <person name="Lipzen A."/>
            <person name="Waldron R."/>
            <person name="Moloney N.M."/>
            <person name="Sperisen C."/>
            <person name="Kredics L."/>
            <person name="Vagvoelgyi C."/>
            <person name="Patrignani A."/>
            <person name="Fitzpatrick D."/>
            <person name="Nagy I."/>
            <person name="Doyle S."/>
            <person name="Anderson J.B."/>
            <person name="Grigoriev I.V."/>
            <person name="Gueldener U."/>
            <person name="Muensterkoetter M."/>
            <person name="Nagy L.G."/>
        </authorList>
    </citation>
    <scope>NUCLEOTIDE SEQUENCE [LARGE SCALE GENOMIC DNA]</scope>
    <source>
        <strain evidence="3">Ar21-2</strain>
    </source>
</reference>
<protein>
    <submittedName>
        <fullName evidence="2">Uncharacterized protein</fullName>
    </submittedName>
</protein>
<evidence type="ECO:0000313" key="3">
    <source>
        <dbReference type="Proteomes" id="UP000217790"/>
    </source>
</evidence>
<dbReference type="AlphaFoldDB" id="A0A2H3DDM3"/>
<sequence length="133" mass="14702">MPKENRGLESKVENDKQSTQGTNCRDDSTYSPKAERPINAMCHVLPFGGCSHFHDTHCNKTRFFNSLSCSLGPLTIPDFSLQNLKLHPELLVHKEDTNAKATAFDRVLGGLYDKFIVTTPNASALWAPPLGSN</sequence>
<organism evidence="2 3">
    <name type="scientific">Armillaria gallica</name>
    <name type="common">Bulbous honey fungus</name>
    <name type="synonym">Armillaria bulbosa</name>
    <dbReference type="NCBI Taxonomy" id="47427"/>
    <lineage>
        <taxon>Eukaryota</taxon>
        <taxon>Fungi</taxon>
        <taxon>Dikarya</taxon>
        <taxon>Basidiomycota</taxon>
        <taxon>Agaricomycotina</taxon>
        <taxon>Agaricomycetes</taxon>
        <taxon>Agaricomycetidae</taxon>
        <taxon>Agaricales</taxon>
        <taxon>Marasmiineae</taxon>
        <taxon>Physalacriaceae</taxon>
        <taxon>Armillaria</taxon>
    </lineage>
</organism>
<gene>
    <name evidence="2" type="ORF">ARMGADRAFT_1030003</name>
</gene>
<accession>A0A2H3DDM3</accession>
<proteinExistence type="predicted"/>
<feature type="region of interest" description="Disordered" evidence="1">
    <location>
        <begin position="1"/>
        <end position="32"/>
    </location>
</feature>
<dbReference type="Proteomes" id="UP000217790">
    <property type="component" value="Unassembled WGS sequence"/>
</dbReference>
<name>A0A2H3DDM3_ARMGA</name>
<keyword evidence="3" id="KW-1185">Reference proteome</keyword>
<evidence type="ECO:0000313" key="2">
    <source>
        <dbReference type="EMBL" id="PBK93339.1"/>
    </source>
</evidence>